<dbReference type="Pfam" id="PF08448">
    <property type="entry name" value="PAS_4"/>
    <property type="match status" value="1"/>
</dbReference>
<keyword evidence="5" id="KW-0547">Nucleotide-binding</keyword>
<dbReference type="Pfam" id="PF00512">
    <property type="entry name" value="HisKA"/>
    <property type="match status" value="1"/>
</dbReference>
<dbReference type="PRINTS" id="PR00344">
    <property type="entry name" value="BCTRLSENSOR"/>
</dbReference>
<evidence type="ECO:0000313" key="16">
    <source>
        <dbReference type="EMBL" id="SDS02657.1"/>
    </source>
</evidence>
<evidence type="ECO:0000256" key="5">
    <source>
        <dbReference type="ARBA" id="ARBA00022741"/>
    </source>
</evidence>
<dbReference type="OrthoDB" id="9810730at2"/>
<dbReference type="Pfam" id="PF02518">
    <property type="entry name" value="HATPase_c"/>
    <property type="match status" value="1"/>
</dbReference>
<evidence type="ECO:0000259" key="12">
    <source>
        <dbReference type="PROSITE" id="PS50109"/>
    </source>
</evidence>
<dbReference type="STRING" id="1392877.SAMN05216221_0900"/>
<dbReference type="PANTHER" id="PTHR45339">
    <property type="entry name" value="HYBRID SIGNAL TRANSDUCTION HISTIDINE KINASE J"/>
    <property type="match status" value="1"/>
</dbReference>
<dbReference type="InterPro" id="IPR000014">
    <property type="entry name" value="PAS"/>
</dbReference>
<dbReference type="InterPro" id="IPR036097">
    <property type="entry name" value="HisK_dim/P_sf"/>
</dbReference>
<accession>A0A1H1NUK8</accession>
<dbReference type="CDD" id="cd16922">
    <property type="entry name" value="HATPase_EvgS-ArcB-TorS-like"/>
    <property type="match status" value="1"/>
</dbReference>
<comment type="catalytic activity">
    <reaction evidence="1">
        <text>ATP + protein L-histidine = ADP + protein N-phospho-L-histidine.</text>
        <dbReference type="EC" id="2.7.13.3"/>
    </reaction>
</comment>
<comment type="subunit">
    <text evidence="9">At low DSF concentrations, interacts with RpfF.</text>
</comment>
<feature type="domain" description="Response regulatory" evidence="13">
    <location>
        <begin position="432"/>
        <end position="551"/>
    </location>
</feature>
<sequence>MSGAWPSEPLFFMVLGILALGAVAVLLDGLRSDWRNREVPDMDGAPASVTHADEPASQMAAIHRVMAVIEFDLEGCILTANQNFLDLFGCRLEEIRGQPHSIFCPLEVAHSQDYRELWERLRRGEYENGEYRRLALDGRELWIQASYHPIFPAAGGPGKVVKFASDISFHRELEAQLLEAKEHAERAAAAKSAFLANMSHEIRTPMNAIIGFTELLLGTRLDETQRHHLQTVQHSARSLLALLNDILDTAKLERGVVELEMVDFSLRELAERACAVLRPNAAAKGLALTLQYAPELGEHFRGDPLRIQQVLLNLLGNAIKFTPQGEVSLHVQAEGERVCLVVRDTGIGIAGDRLQKIFEPFAQADATMSRRFGGTGLGTTIARQLVELMGGGIEVHSQPGVGSTFRVSLPLLSAQTLPRQPVASLPRLPPLHMLVVDDVEQNLELLALSLGRLGHRISVARDGAQALAALTGGRFDLVLMDVQMPGTDGLAASRQWRAHEQAHGLPRTPLIALTASVMERDRQAAREAGMDGFAAKPVELELLLAEIARVVGNAPPATCAEPVAAPVSDAACPLEDSCPAATCTSADCPLLGVQALLERLERAWRRGELDDQALRQLVARLDPQGDSACLAALLSAVNEFEFDRALQLLEVLQSRLETLPEGQPA</sequence>
<dbReference type="PROSITE" id="PS50112">
    <property type="entry name" value="PAS"/>
    <property type="match status" value="1"/>
</dbReference>
<feature type="domain" description="PAS" evidence="14">
    <location>
        <begin position="68"/>
        <end position="128"/>
    </location>
</feature>
<dbReference type="Proteomes" id="UP000243359">
    <property type="component" value="Chromosome I"/>
</dbReference>
<dbReference type="Gene3D" id="3.40.50.2300">
    <property type="match status" value="1"/>
</dbReference>
<dbReference type="InterPro" id="IPR004358">
    <property type="entry name" value="Sig_transdc_His_kin-like_C"/>
</dbReference>
<evidence type="ECO:0000256" key="9">
    <source>
        <dbReference type="ARBA" id="ARBA00064003"/>
    </source>
</evidence>
<evidence type="ECO:0000259" key="13">
    <source>
        <dbReference type="PROSITE" id="PS50110"/>
    </source>
</evidence>
<dbReference type="AlphaFoldDB" id="A0A1H1NUK8"/>
<dbReference type="CDD" id="cd00130">
    <property type="entry name" value="PAS"/>
    <property type="match status" value="1"/>
</dbReference>
<dbReference type="PROSITE" id="PS50110">
    <property type="entry name" value="RESPONSE_REGULATORY"/>
    <property type="match status" value="1"/>
</dbReference>
<proteinExistence type="predicted"/>
<dbReference type="SUPFAM" id="SSF55785">
    <property type="entry name" value="PYP-like sensor domain (PAS domain)"/>
    <property type="match status" value="1"/>
</dbReference>
<dbReference type="PANTHER" id="PTHR45339:SF1">
    <property type="entry name" value="HYBRID SIGNAL TRANSDUCTION HISTIDINE KINASE J"/>
    <property type="match status" value="1"/>
</dbReference>
<keyword evidence="8" id="KW-0902">Two-component regulatory system</keyword>
<evidence type="ECO:0000256" key="7">
    <source>
        <dbReference type="ARBA" id="ARBA00022840"/>
    </source>
</evidence>
<dbReference type="InterPro" id="IPR003594">
    <property type="entry name" value="HATPase_dom"/>
</dbReference>
<keyword evidence="7" id="KW-0067">ATP-binding</keyword>
<dbReference type="InterPro" id="IPR005467">
    <property type="entry name" value="His_kinase_dom"/>
</dbReference>
<keyword evidence="4" id="KW-0808">Transferase</keyword>
<dbReference type="EC" id="2.7.13.3" evidence="2"/>
<dbReference type="InterPro" id="IPR035965">
    <property type="entry name" value="PAS-like_dom_sf"/>
</dbReference>
<protein>
    <recommendedName>
        <fullName evidence="10">Sensory/regulatory protein RpfC</fullName>
        <ecNumber evidence="2">2.7.13.3</ecNumber>
    </recommendedName>
</protein>
<feature type="domain" description="Histidine kinase" evidence="12">
    <location>
        <begin position="197"/>
        <end position="413"/>
    </location>
</feature>
<gene>
    <name evidence="16" type="ORF">SAMN05216221_0900</name>
</gene>
<dbReference type="RefSeq" id="WP_090347808.1">
    <property type="nucleotide sequence ID" value="NZ_LT629751.1"/>
</dbReference>
<keyword evidence="6" id="KW-0418">Kinase</keyword>
<evidence type="ECO:0000313" key="17">
    <source>
        <dbReference type="Proteomes" id="UP000243359"/>
    </source>
</evidence>
<evidence type="ECO:0000256" key="2">
    <source>
        <dbReference type="ARBA" id="ARBA00012438"/>
    </source>
</evidence>
<reference evidence="17" key="1">
    <citation type="submission" date="2016-10" db="EMBL/GenBank/DDBJ databases">
        <authorList>
            <person name="Varghese N."/>
            <person name="Submissions S."/>
        </authorList>
    </citation>
    <scope>NUCLEOTIDE SEQUENCE [LARGE SCALE GENOMIC DNA]</scope>
    <source>
        <strain evidence="17">KCTC 32247</strain>
    </source>
</reference>
<dbReference type="PROSITE" id="PS50113">
    <property type="entry name" value="PAC"/>
    <property type="match status" value="1"/>
</dbReference>
<dbReference type="InterPro" id="IPR036890">
    <property type="entry name" value="HATPase_C_sf"/>
</dbReference>
<evidence type="ECO:0000259" key="14">
    <source>
        <dbReference type="PROSITE" id="PS50112"/>
    </source>
</evidence>
<evidence type="ECO:0000256" key="3">
    <source>
        <dbReference type="ARBA" id="ARBA00022553"/>
    </source>
</evidence>
<dbReference type="Gene3D" id="1.10.287.130">
    <property type="match status" value="1"/>
</dbReference>
<dbReference type="SMART" id="SM00387">
    <property type="entry name" value="HATPase_c"/>
    <property type="match status" value="1"/>
</dbReference>
<dbReference type="EMBL" id="LT629751">
    <property type="protein sequence ID" value="SDS02657.1"/>
    <property type="molecule type" value="Genomic_DNA"/>
</dbReference>
<dbReference type="GO" id="GO:0005524">
    <property type="term" value="F:ATP binding"/>
    <property type="evidence" value="ECO:0007669"/>
    <property type="project" value="UniProtKB-KW"/>
</dbReference>
<dbReference type="InterPro" id="IPR000700">
    <property type="entry name" value="PAS-assoc_C"/>
</dbReference>
<feature type="domain" description="PAC" evidence="15">
    <location>
        <begin position="127"/>
        <end position="179"/>
    </location>
</feature>
<dbReference type="GO" id="GO:0000155">
    <property type="term" value="F:phosphorelay sensor kinase activity"/>
    <property type="evidence" value="ECO:0007669"/>
    <property type="project" value="InterPro"/>
</dbReference>
<dbReference type="CDD" id="cd00082">
    <property type="entry name" value="HisKA"/>
    <property type="match status" value="1"/>
</dbReference>
<evidence type="ECO:0000256" key="11">
    <source>
        <dbReference type="PROSITE-ProRule" id="PRU00169"/>
    </source>
</evidence>
<dbReference type="FunFam" id="1.10.287.130:FF:000002">
    <property type="entry name" value="Two-component osmosensing histidine kinase"/>
    <property type="match status" value="1"/>
</dbReference>
<dbReference type="SMART" id="SM00448">
    <property type="entry name" value="REC"/>
    <property type="match status" value="1"/>
</dbReference>
<dbReference type="InterPro" id="IPR001789">
    <property type="entry name" value="Sig_transdc_resp-reg_receiver"/>
</dbReference>
<evidence type="ECO:0000256" key="6">
    <source>
        <dbReference type="ARBA" id="ARBA00022777"/>
    </source>
</evidence>
<evidence type="ECO:0000259" key="15">
    <source>
        <dbReference type="PROSITE" id="PS50113"/>
    </source>
</evidence>
<dbReference type="NCBIfam" id="TIGR00229">
    <property type="entry name" value="sensory_box"/>
    <property type="match status" value="1"/>
</dbReference>
<dbReference type="InterPro" id="IPR003661">
    <property type="entry name" value="HisK_dim/P_dom"/>
</dbReference>
<keyword evidence="17" id="KW-1185">Reference proteome</keyword>
<dbReference type="FunFam" id="3.30.565.10:FF:000010">
    <property type="entry name" value="Sensor histidine kinase RcsC"/>
    <property type="match status" value="1"/>
</dbReference>
<dbReference type="InterPro" id="IPR013656">
    <property type="entry name" value="PAS_4"/>
</dbReference>
<dbReference type="SUPFAM" id="SSF47384">
    <property type="entry name" value="Homodimeric domain of signal transducing histidine kinase"/>
    <property type="match status" value="1"/>
</dbReference>
<dbReference type="Gene3D" id="3.30.450.20">
    <property type="entry name" value="PAS domain"/>
    <property type="match status" value="1"/>
</dbReference>
<dbReference type="Gene3D" id="3.30.565.10">
    <property type="entry name" value="Histidine kinase-like ATPase, C-terminal domain"/>
    <property type="match status" value="1"/>
</dbReference>
<evidence type="ECO:0000256" key="10">
    <source>
        <dbReference type="ARBA" id="ARBA00068150"/>
    </source>
</evidence>
<dbReference type="SUPFAM" id="SSF55874">
    <property type="entry name" value="ATPase domain of HSP90 chaperone/DNA topoisomerase II/histidine kinase"/>
    <property type="match status" value="1"/>
</dbReference>
<evidence type="ECO:0000256" key="4">
    <source>
        <dbReference type="ARBA" id="ARBA00022679"/>
    </source>
</evidence>
<name>A0A1H1NUK8_9PSED</name>
<feature type="modified residue" description="4-aspartylphosphate" evidence="11">
    <location>
        <position position="481"/>
    </location>
</feature>
<organism evidence="16 17">
    <name type="scientific">Pseudomonas oryzae</name>
    <dbReference type="NCBI Taxonomy" id="1392877"/>
    <lineage>
        <taxon>Bacteria</taxon>
        <taxon>Pseudomonadati</taxon>
        <taxon>Pseudomonadota</taxon>
        <taxon>Gammaproteobacteria</taxon>
        <taxon>Pseudomonadales</taxon>
        <taxon>Pseudomonadaceae</taxon>
        <taxon>Pseudomonas</taxon>
    </lineage>
</organism>
<dbReference type="SMART" id="SM00388">
    <property type="entry name" value="HisKA"/>
    <property type="match status" value="1"/>
</dbReference>
<dbReference type="PROSITE" id="PS50109">
    <property type="entry name" value="HIS_KIN"/>
    <property type="match status" value="1"/>
</dbReference>
<dbReference type="InterPro" id="IPR011006">
    <property type="entry name" value="CheY-like_superfamily"/>
</dbReference>
<evidence type="ECO:0000256" key="8">
    <source>
        <dbReference type="ARBA" id="ARBA00023012"/>
    </source>
</evidence>
<keyword evidence="3 11" id="KW-0597">Phosphoprotein</keyword>
<evidence type="ECO:0000256" key="1">
    <source>
        <dbReference type="ARBA" id="ARBA00000085"/>
    </source>
</evidence>
<dbReference type="SUPFAM" id="SSF52172">
    <property type="entry name" value="CheY-like"/>
    <property type="match status" value="1"/>
</dbReference>
<dbReference type="CDD" id="cd17546">
    <property type="entry name" value="REC_hyHK_CKI1_RcsC-like"/>
    <property type="match status" value="1"/>
</dbReference>
<dbReference type="Pfam" id="PF00072">
    <property type="entry name" value="Response_reg"/>
    <property type="match status" value="1"/>
</dbReference>